<name>A0ABR0T4D6_AURPU</name>
<protein>
    <submittedName>
        <fullName evidence="2">Uncharacterized protein</fullName>
    </submittedName>
</protein>
<evidence type="ECO:0000313" key="2">
    <source>
        <dbReference type="EMBL" id="KAK5999296.1"/>
    </source>
</evidence>
<keyword evidence="3" id="KW-1185">Reference proteome</keyword>
<dbReference type="Proteomes" id="UP001341245">
    <property type="component" value="Unassembled WGS sequence"/>
</dbReference>
<evidence type="ECO:0000256" key="1">
    <source>
        <dbReference type="SAM" id="SignalP"/>
    </source>
</evidence>
<proteinExistence type="predicted"/>
<feature type="signal peptide" evidence="1">
    <location>
        <begin position="1"/>
        <end position="19"/>
    </location>
</feature>
<keyword evidence="1" id="KW-0732">Signal</keyword>
<evidence type="ECO:0000313" key="3">
    <source>
        <dbReference type="Proteomes" id="UP001341245"/>
    </source>
</evidence>
<dbReference type="EMBL" id="JASGXD010000028">
    <property type="protein sequence ID" value="KAK5999296.1"/>
    <property type="molecule type" value="Genomic_DNA"/>
</dbReference>
<reference evidence="2 3" key="1">
    <citation type="submission" date="2023-11" db="EMBL/GenBank/DDBJ databases">
        <title>Draft genome sequence and annotation of the polyextremotolerant black yeast-like fungus Aureobasidium pullulans NRRL 62042.</title>
        <authorList>
            <person name="Dielentheis-Frenken M.R.E."/>
            <person name="Wibberg D."/>
            <person name="Blank L.M."/>
            <person name="Tiso T."/>
        </authorList>
    </citation>
    <scope>NUCLEOTIDE SEQUENCE [LARGE SCALE GENOMIC DNA]</scope>
    <source>
        <strain evidence="2 3">NRRL 62042</strain>
    </source>
</reference>
<organism evidence="2 3">
    <name type="scientific">Aureobasidium pullulans</name>
    <name type="common">Black yeast</name>
    <name type="synonym">Pullularia pullulans</name>
    <dbReference type="NCBI Taxonomy" id="5580"/>
    <lineage>
        <taxon>Eukaryota</taxon>
        <taxon>Fungi</taxon>
        <taxon>Dikarya</taxon>
        <taxon>Ascomycota</taxon>
        <taxon>Pezizomycotina</taxon>
        <taxon>Dothideomycetes</taxon>
        <taxon>Dothideomycetidae</taxon>
        <taxon>Dothideales</taxon>
        <taxon>Saccotheciaceae</taxon>
        <taxon>Aureobasidium</taxon>
    </lineage>
</organism>
<feature type="chain" id="PRO_5045279295" evidence="1">
    <location>
        <begin position="20"/>
        <end position="160"/>
    </location>
</feature>
<gene>
    <name evidence="2" type="ORF">QM012_005621</name>
</gene>
<sequence length="160" mass="17725">MKKFSTFALLSYLLSLAAAAPQLNPNSCYGCVIESECKNRGGDLHFSFNTYYLLDRWMSTFGSRGGMNSQWAYAVCDQDWCIVLENTAGAYNEYSQETAQAAIDSLKGGEADGCSNYIKKFSPDNFWLGMNVFSSWYTSCSNKPVTEVYGETYDAALPCG</sequence>
<accession>A0ABR0T4D6</accession>
<comment type="caution">
    <text evidence="2">The sequence shown here is derived from an EMBL/GenBank/DDBJ whole genome shotgun (WGS) entry which is preliminary data.</text>
</comment>